<feature type="signal peptide" evidence="1">
    <location>
        <begin position="1"/>
        <end position="23"/>
    </location>
</feature>
<feature type="domain" description="GerMN" evidence="2">
    <location>
        <begin position="97"/>
        <end position="188"/>
    </location>
</feature>
<gene>
    <name evidence="3" type="ORF">ACFO4N_05485</name>
</gene>
<protein>
    <submittedName>
        <fullName evidence="3">GerMN domain-containing protein</fullName>
    </submittedName>
</protein>
<keyword evidence="4" id="KW-1185">Reference proteome</keyword>
<sequence length="358" mass="38462">MRISTLAKSSICAAVLVVPLALSGCGYEKPSDSNITPPPKNIDVMKKDAADKKQVVKNDESATKKAEKTTDYKLFLIDANGHVAPQTLSLPTTSAPAEQVLKYLVKGGPVASLLPKGFKAVLPEGTTFNLNLQKKDGTVVVDFSKDFLNYNSKDEDKMLQALTWTLTQFNTINHVKLQVSGKDLKEMPVGKTQISPEGLSRADGINVDLGNVVDITNSDSVIVYYLAENSKGQSYYVPVTERIDHTKDKVTAAVNALVKAPTGISGLQSPFDPNVALISHPVVKDGVVTLNFNDALFTAKNNIVNDQAVNALALTLTDQEGIKKVALEVNGKTKMTLESGKPLAEPVSRPSVFNKIGI</sequence>
<dbReference type="EMBL" id="JBHSFW010000001">
    <property type="protein sequence ID" value="MFC4618178.1"/>
    <property type="molecule type" value="Genomic_DNA"/>
</dbReference>
<dbReference type="SMART" id="SM00909">
    <property type="entry name" value="Germane"/>
    <property type="match status" value="2"/>
</dbReference>
<feature type="domain" description="GerMN" evidence="2">
    <location>
        <begin position="250"/>
        <end position="338"/>
    </location>
</feature>
<evidence type="ECO:0000313" key="3">
    <source>
        <dbReference type="EMBL" id="MFC4618178.1"/>
    </source>
</evidence>
<evidence type="ECO:0000256" key="1">
    <source>
        <dbReference type="SAM" id="SignalP"/>
    </source>
</evidence>
<name>A0ABV9GJT0_9BACL</name>
<dbReference type="InterPro" id="IPR019606">
    <property type="entry name" value="GerMN"/>
</dbReference>
<dbReference type="Pfam" id="PF10646">
    <property type="entry name" value="Germane"/>
    <property type="match status" value="2"/>
</dbReference>
<reference evidence="4" key="1">
    <citation type="journal article" date="2019" name="Int. J. Syst. Evol. Microbiol.">
        <title>The Global Catalogue of Microorganisms (GCM) 10K type strain sequencing project: providing services to taxonomists for standard genome sequencing and annotation.</title>
        <authorList>
            <consortium name="The Broad Institute Genomics Platform"/>
            <consortium name="The Broad Institute Genome Sequencing Center for Infectious Disease"/>
            <person name="Wu L."/>
            <person name="Ma J."/>
        </authorList>
    </citation>
    <scope>NUCLEOTIDE SEQUENCE [LARGE SCALE GENOMIC DNA]</scope>
    <source>
        <strain evidence="4">CGMCC 1.16306</strain>
    </source>
</reference>
<dbReference type="Proteomes" id="UP001596022">
    <property type="component" value="Unassembled WGS sequence"/>
</dbReference>
<comment type="caution">
    <text evidence="3">The sequence shown here is derived from an EMBL/GenBank/DDBJ whole genome shotgun (WGS) entry which is preliminary data.</text>
</comment>
<keyword evidence="1" id="KW-0732">Signal</keyword>
<proteinExistence type="predicted"/>
<organism evidence="3 4">
    <name type="scientific">Camelliibacillus cellulosilyticus</name>
    <dbReference type="NCBI Taxonomy" id="2174486"/>
    <lineage>
        <taxon>Bacteria</taxon>
        <taxon>Bacillati</taxon>
        <taxon>Bacillota</taxon>
        <taxon>Bacilli</taxon>
        <taxon>Bacillales</taxon>
        <taxon>Sporolactobacillaceae</taxon>
        <taxon>Camelliibacillus</taxon>
    </lineage>
</organism>
<feature type="chain" id="PRO_5047303655" evidence="1">
    <location>
        <begin position="24"/>
        <end position="358"/>
    </location>
</feature>
<evidence type="ECO:0000259" key="2">
    <source>
        <dbReference type="SMART" id="SM00909"/>
    </source>
</evidence>
<evidence type="ECO:0000313" key="4">
    <source>
        <dbReference type="Proteomes" id="UP001596022"/>
    </source>
</evidence>
<dbReference type="RefSeq" id="WP_376845179.1">
    <property type="nucleotide sequence ID" value="NZ_JBHSFW010000001.1"/>
</dbReference>
<accession>A0ABV9GJT0</accession>
<dbReference type="PROSITE" id="PS51257">
    <property type="entry name" value="PROKAR_LIPOPROTEIN"/>
    <property type="match status" value="1"/>
</dbReference>